<reference evidence="6" key="3">
    <citation type="submission" date="2025-09" db="UniProtKB">
        <authorList>
            <consortium name="Ensembl"/>
        </authorList>
    </citation>
    <scope>IDENTIFICATION</scope>
</reference>
<evidence type="ECO:0000256" key="3">
    <source>
        <dbReference type="ARBA" id="ARBA00022679"/>
    </source>
</evidence>
<dbReference type="GO" id="GO:0036009">
    <property type="term" value="F:protein-glutamine N-methyltransferase activity"/>
    <property type="evidence" value="ECO:0007669"/>
    <property type="project" value="UniProtKB-ARBA"/>
</dbReference>
<dbReference type="GO" id="GO:0005634">
    <property type="term" value="C:nucleus"/>
    <property type="evidence" value="ECO:0007669"/>
    <property type="project" value="UniProtKB-SubCell"/>
</dbReference>
<name>A0A8C5CZ94_GADMO</name>
<dbReference type="Ensembl" id="ENSGMOT00000056376.1">
    <property type="protein sequence ID" value="ENSGMOP00000067454.1"/>
    <property type="gene ID" value="ENSGMOG00000000902.2"/>
</dbReference>
<proteinExistence type="inferred from homology"/>
<dbReference type="GO" id="GO:0003676">
    <property type="term" value="F:nucleic acid binding"/>
    <property type="evidence" value="ECO:0007669"/>
    <property type="project" value="InterPro"/>
</dbReference>
<accession>A0A8C5CZ94</accession>
<evidence type="ECO:0000259" key="5">
    <source>
        <dbReference type="Pfam" id="PF05175"/>
    </source>
</evidence>
<dbReference type="NCBIfam" id="TIGR00537">
    <property type="entry name" value="hemK_rel_arch"/>
    <property type="match status" value="1"/>
</dbReference>
<reference evidence="6" key="1">
    <citation type="submission" date="2019-07" db="EMBL/GenBank/DDBJ databases">
        <authorList>
            <consortium name="Wellcome Sanger Institute Data Sharing"/>
        </authorList>
    </citation>
    <scope>NUCLEOTIDE SEQUENCE [LARGE SCALE GENOMIC DNA]</scope>
</reference>
<dbReference type="InterPro" id="IPR007848">
    <property type="entry name" value="Small_mtfrase_dom"/>
</dbReference>
<evidence type="ECO:0000256" key="1">
    <source>
        <dbReference type="ARBA" id="ARBA00006149"/>
    </source>
</evidence>
<dbReference type="InterPro" id="IPR004557">
    <property type="entry name" value="PrmC-related"/>
</dbReference>
<keyword evidence="4" id="KW-0949">S-adenosyl-L-methionine</keyword>
<dbReference type="Pfam" id="PF05175">
    <property type="entry name" value="MTS"/>
    <property type="match status" value="1"/>
</dbReference>
<gene>
    <name evidence="6" type="primary">n6amt1</name>
</gene>
<dbReference type="PROSITE" id="PS00092">
    <property type="entry name" value="N6_MTASE"/>
    <property type="match status" value="1"/>
</dbReference>
<evidence type="ECO:0000313" key="6">
    <source>
        <dbReference type="Ensembl" id="ENSGMOP00000067454.1"/>
    </source>
</evidence>
<organism evidence="6 7">
    <name type="scientific">Gadus morhua</name>
    <name type="common">Atlantic cod</name>
    <dbReference type="NCBI Taxonomy" id="8049"/>
    <lineage>
        <taxon>Eukaryota</taxon>
        <taxon>Metazoa</taxon>
        <taxon>Chordata</taxon>
        <taxon>Craniata</taxon>
        <taxon>Vertebrata</taxon>
        <taxon>Euteleostomi</taxon>
        <taxon>Actinopterygii</taxon>
        <taxon>Neopterygii</taxon>
        <taxon>Teleostei</taxon>
        <taxon>Neoteleostei</taxon>
        <taxon>Acanthomorphata</taxon>
        <taxon>Zeiogadaria</taxon>
        <taxon>Gadariae</taxon>
        <taxon>Gadiformes</taxon>
        <taxon>Gadoidei</taxon>
        <taxon>Gadidae</taxon>
        <taxon>Gadus</taxon>
    </lineage>
</organism>
<keyword evidence="2" id="KW-0489">Methyltransferase</keyword>
<evidence type="ECO:0000313" key="7">
    <source>
        <dbReference type="Proteomes" id="UP000694546"/>
    </source>
</evidence>
<keyword evidence="3" id="KW-0808">Transferase</keyword>
<reference evidence="6" key="2">
    <citation type="submission" date="2025-08" db="UniProtKB">
        <authorList>
            <consortium name="Ensembl"/>
        </authorList>
    </citation>
    <scope>IDENTIFICATION</scope>
</reference>
<keyword evidence="7" id="KW-1185">Reference proteome</keyword>
<protein>
    <recommendedName>
        <fullName evidence="5">Methyltransferase small domain-containing protein</fullName>
    </recommendedName>
</protein>
<dbReference type="PANTHER" id="PTHR45875:SF1">
    <property type="entry name" value="METHYLTRANSFERASE N6AMT1"/>
    <property type="match status" value="1"/>
</dbReference>
<comment type="similarity">
    <text evidence="1">Belongs to the eukaryotic/archaeal PrmC-related family.</text>
</comment>
<dbReference type="Proteomes" id="UP000694546">
    <property type="component" value="Chromosome 1"/>
</dbReference>
<dbReference type="AlphaFoldDB" id="A0A8C5CZ94"/>
<dbReference type="SUPFAM" id="SSF53335">
    <property type="entry name" value="S-adenosyl-L-methionine-dependent methyltransferases"/>
    <property type="match status" value="1"/>
</dbReference>
<dbReference type="PANTHER" id="PTHR45875">
    <property type="entry name" value="METHYLTRANSFERASE N6AMT1"/>
    <property type="match status" value="1"/>
</dbReference>
<dbReference type="InterPro" id="IPR052190">
    <property type="entry name" value="Euk-Arch_PrmC-MTase"/>
</dbReference>
<dbReference type="InterPro" id="IPR029063">
    <property type="entry name" value="SAM-dependent_MTases_sf"/>
</dbReference>
<dbReference type="InterPro" id="IPR002052">
    <property type="entry name" value="DNA_methylase_N6_adenine_CS"/>
</dbReference>
<feature type="domain" description="Methyltransferase small" evidence="5">
    <location>
        <begin position="50"/>
        <end position="129"/>
    </location>
</feature>
<evidence type="ECO:0000256" key="4">
    <source>
        <dbReference type="ARBA" id="ARBA00022691"/>
    </source>
</evidence>
<sequence length="257" mass="27384">MSSLSYPTPLYAHAGRGRFEDVYEPAEDSFLFIDALERDADELQGLSPSVCLEVGSGSGVVSAFLASVVGSSAFYLCTDVNSLAANCTATTATCNNVALQPVITDLVQCLLPRLCGKVDVLLFNPPYVVSPSEEVGGSGIEAAWAGGRRGREVIDRFLPMVTQLLSDQGLFYLVTIVENCPGDSPLASVLAQGRLQEEEGDPTGDQKQDQRYGNLQTFPRPTMFPATARKYCTLLAHCSLSGGLVGMSPLCTAFPDL</sequence>
<dbReference type="GeneTree" id="ENSGT00390000013073"/>
<dbReference type="Gene3D" id="3.40.50.150">
    <property type="entry name" value="Vaccinia Virus protein VP39"/>
    <property type="match status" value="1"/>
</dbReference>
<dbReference type="GO" id="GO:0035657">
    <property type="term" value="C:eRF1 methyltransferase complex"/>
    <property type="evidence" value="ECO:0007669"/>
    <property type="project" value="TreeGrafter"/>
</dbReference>
<evidence type="ECO:0000256" key="2">
    <source>
        <dbReference type="ARBA" id="ARBA00022603"/>
    </source>
</evidence>
<dbReference type="GO" id="GO:0032259">
    <property type="term" value="P:methylation"/>
    <property type="evidence" value="ECO:0007669"/>
    <property type="project" value="UniProtKB-KW"/>
</dbReference>